<dbReference type="EMBL" id="LUUB01000059">
    <property type="protein sequence ID" value="OAF08734.1"/>
    <property type="molecule type" value="Genomic_DNA"/>
</dbReference>
<protein>
    <submittedName>
        <fullName evidence="2">Uncharacterized protein</fullName>
    </submittedName>
</protein>
<keyword evidence="3" id="KW-1185">Reference proteome</keyword>
<reference evidence="2 3" key="1">
    <citation type="submission" date="2016-03" db="EMBL/GenBank/DDBJ databases">
        <title>Draft Genome Sequence of the Strain BR 10245 (Bradyrhizobium sp.) isolated from nodules of Centrolobium paraense.</title>
        <authorList>
            <person name="Simoes-Araujo J.L.Sr."/>
            <person name="Barauna A.C."/>
            <person name="Silva K."/>
            <person name="Zilli J.E."/>
        </authorList>
    </citation>
    <scope>NUCLEOTIDE SEQUENCE [LARGE SCALE GENOMIC DNA]</scope>
    <source>
        <strain evidence="2 3">BR 10245</strain>
    </source>
</reference>
<sequence>MHRQKVTPDRIMASDRVLPTSVFGEGLRFVRGERTFLPRGNEHSKSQRVSSHQVMQEGAAL</sequence>
<evidence type="ECO:0000313" key="2">
    <source>
        <dbReference type="EMBL" id="OAF08734.1"/>
    </source>
</evidence>
<evidence type="ECO:0000313" key="3">
    <source>
        <dbReference type="Proteomes" id="UP000076959"/>
    </source>
</evidence>
<proteinExistence type="predicted"/>
<evidence type="ECO:0000256" key="1">
    <source>
        <dbReference type="SAM" id="MobiDB-lite"/>
    </source>
</evidence>
<name>A0A176YNG0_9BRAD</name>
<dbReference type="Proteomes" id="UP000076959">
    <property type="component" value="Unassembled WGS sequence"/>
</dbReference>
<feature type="region of interest" description="Disordered" evidence="1">
    <location>
        <begin position="38"/>
        <end position="61"/>
    </location>
</feature>
<gene>
    <name evidence="2" type="ORF">AYJ54_13870</name>
</gene>
<accession>A0A176YNG0</accession>
<organism evidence="2 3">
    <name type="scientific">Bradyrhizobium centrolobii</name>
    <dbReference type="NCBI Taxonomy" id="1505087"/>
    <lineage>
        <taxon>Bacteria</taxon>
        <taxon>Pseudomonadati</taxon>
        <taxon>Pseudomonadota</taxon>
        <taxon>Alphaproteobacteria</taxon>
        <taxon>Hyphomicrobiales</taxon>
        <taxon>Nitrobacteraceae</taxon>
        <taxon>Bradyrhizobium</taxon>
    </lineage>
</organism>
<dbReference type="AlphaFoldDB" id="A0A176YNG0"/>
<comment type="caution">
    <text evidence="2">The sequence shown here is derived from an EMBL/GenBank/DDBJ whole genome shotgun (WGS) entry which is preliminary data.</text>
</comment>